<organism evidence="2 3">
    <name type="scientific">Tetrapisispora phaffii (strain ATCC 24235 / CBS 4417 / NBRC 1672 / NRRL Y-8282 / UCD 70-5)</name>
    <name type="common">Yeast</name>
    <name type="synonym">Fabospora phaffii</name>
    <dbReference type="NCBI Taxonomy" id="1071381"/>
    <lineage>
        <taxon>Eukaryota</taxon>
        <taxon>Fungi</taxon>
        <taxon>Dikarya</taxon>
        <taxon>Ascomycota</taxon>
        <taxon>Saccharomycotina</taxon>
        <taxon>Saccharomycetes</taxon>
        <taxon>Saccharomycetales</taxon>
        <taxon>Saccharomycetaceae</taxon>
        <taxon>Tetrapisispora</taxon>
    </lineage>
</organism>
<keyword evidence="3" id="KW-1185">Reference proteome</keyword>
<dbReference type="InterPro" id="IPR053002">
    <property type="entry name" value="Metalloproteinase_M10B"/>
</dbReference>
<dbReference type="Gene3D" id="2.100.10.30">
    <property type="entry name" value="Jacalin-like lectin domain"/>
    <property type="match status" value="1"/>
</dbReference>
<dbReference type="Proteomes" id="UP000005666">
    <property type="component" value="Chromosome 6"/>
</dbReference>
<dbReference type="AlphaFoldDB" id="G8BV22"/>
<dbReference type="PROSITE" id="PS51752">
    <property type="entry name" value="JACALIN_LECTIN"/>
    <property type="match status" value="1"/>
</dbReference>
<name>G8BV22_TETPH</name>
<dbReference type="OMA" id="YSIEIFC"/>
<evidence type="ECO:0000313" key="3">
    <source>
        <dbReference type="Proteomes" id="UP000005666"/>
    </source>
</evidence>
<dbReference type="SUPFAM" id="SSF55486">
    <property type="entry name" value="Metalloproteases ('zincins'), catalytic domain"/>
    <property type="match status" value="1"/>
</dbReference>
<dbReference type="Pfam" id="PF12044">
    <property type="entry name" value="Metallopep"/>
    <property type="match status" value="1"/>
</dbReference>
<reference evidence="2 3" key="1">
    <citation type="journal article" date="2011" name="Proc. Natl. Acad. Sci. U.S.A.">
        <title>Evolutionary erosion of yeast sex chromosomes by mating-type switching accidents.</title>
        <authorList>
            <person name="Gordon J.L."/>
            <person name="Armisen D."/>
            <person name="Proux-Wera E."/>
            <person name="Oheigeartaigh S.S."/>
            <person name="Byrne K.P."/>
            <person name="Wolfe K.H."/>
        </authorList>
    </citation>
    <scope>NUCLEOTIDE SEQUENCE [LARGE SCALE GENOMIC DNA]</scope>
    <source>
        <strain evidence="3">ATCC 24235 / CBS 4417 / NBRC 1672 / NRRL Y-8282 / UCD 70-5</strain>
    </source>
</reference>
<dbReference type="GO" id="GO:0005737">
    <property type="term" value="C:cytoplasm"/>
    <property type="evidence" value="ECO:0007669"/>
    <property type="project" value="TreeGrafter"/>
</dbReference>
<dbReference type="InterPro" id="IPR036404">
    <property type="entry name" value="Jacalin-like_lectin_dom_sf"/>
</dbReference>
<dbReference type="PANTHER" id="PTHR21054:SF2">
    <property type="entry name" value="MIP04191P"/>
    <property type="match status" value="1"/>
</dbReference>
<dbReference type="InterPro" id="IPR021917">
    <property type="entry name" value="Unchr_Zn-peptidase-like"/>
</dbReference>
<dbReference type="HOGENOM" id="CLU_009601_2_1_1"/>
<dbReference type="OrthoDB" id="74460at2759"/>
<sequence length="658" mass="72844">MSGNIELFNLNDGDELVSPALILHGKVNNDENGKSIKVFHPQLPSLSYPINENHFRATVILTPGENKFTLSTDTGNSTSIIKVNYTPMLNDQPIHLCLLVAKDSEYVYDSPKTQIEKEGGHGLELAIKKMKLGGRLMQAYTNEQMLRNGFGNRTFQFVEEFAKDTLFKSQQAMRSTIKVHILHSDRTVSEIRDHDVAQQNRSAKRSGALYEFAMEAMVKYGGPFVTSEKPVQAAVMFMDAHWDKIFITGHAALGGGNDMFKLAIFGSHGLYSWPSTMEDIVEYFTDSTLVSKEEVANDNDECGSHWECLTVTLGAFLHEIGHSLGCPHQEYGVMLRGYPVFNRSFLTKEAFSTRTNSYGVAAPIADDTECRWHRLDLLRFLYHPSFTLPSDYYDETFSRPSKIGSFTSPRASVFPLGEKTCQIKSDTGVYSIEIFCGDLAHGYFEYLPKSLGGTGPQKNITLTLEDFHKKIPDHLLAKFGNSFGVKILSINAPEAYIEDFASLLNVEYISMGDYGFDESIKGIKSITFGSTTAGDSTGIIAFDSRKVNCVRVFHGHALDGLQVFSKGAVATFGNETAKFTDFEIEEDEHITGFNVRSGQWIDAIQILTSKGRKSEMLGNPTGGGLGLLSPPDGFHILGLQGTISQWVQGVGIIYGELN</sequence>
<feature type="domain" description="Jacalin-type lectin" evidence="1">
    <location>
        <begin position="522"/>
        <end position="656"/>
    </location>
</feature>
<evidence type="ECO:0000313" key="2">
    <source>
        <dbReference type="EMBL" id="CCE63604.1"/>
    </source>
</evidence>
<dbReference type="GeneID" id="11535659"/>
<dbReference type="Pfam" id="PF01419">
    <property type="entry name" value="Jacalin"/>
    <property type="match status" value="1"/>
</dbReference>
<protein>
    <recommendedName>
        <fullName evidence="1">Jacalin-type lectin domain-containing protein</fullName>
    </recommendedName>
</protein>
<dbReference type="InterPro" id="IPR001229">
    <property type="entry name" value="Jacalin-like_lectin_dom"/>
</dbReference>
<dbReference type="eggNOG" id="KOG4525">
    <property type="taxonomic scope" value="Eukaryota"/>
</dbReference>
<dbReference type="RefSeq" id="XP_003686038.1">
    <property type="nucleotide sequence ID" value="XM_003685990.1"/>
</dbReference>
<dbReference type="PANTHER" id="PTHR21054">
    <property type="entry name" value="ZINC METALLOPROTEINASE-RELATED"/>
    <property type="match status" value="1"/>
</dbReference>
<gene>
    <name evidence="2" type="primary">TPHA0F01190</name>
    <name evidence="2" type="ordered locus">TPHA_0F01190</name>
</gene>
<accession>G8BV22</accession>
<proteinExistence type="predicted"/>
<dbReference type="EMBL" id="HE612861">
    <property type="protein sequence ID" value="CCE63604.1"/>
    <property type="molecule type" value="Genomic_DNA"/>
</dbReference>
<evidence type="ECO:0000259" key="1">
    <source>
        <dbReference type="PROSITE" id="PS51752"/>
    </source>
</evidence>
<dbReference type="KEGG" id="tpf:TPHA_0F01190"/>
<dbReference type="SUPFAM" id="SSF51101">
    <property type="entry name" value="Mannose-binding lectins"/>
    <property type="match status" value="1"/>
</dbReference>